<reference evidence="1" key="1">
    <citation type="submission" date="2019-04" db="EMBL/GenBank/DDBJ databases">
        <title>Microbes associate with the intestines of laboratory mice.</title>
        <authorList>
            <person name="Navarre W."/>
            <person name="Wong E."/>
            <person name="Huang K."/>
            <person name="Tropini C."/>
            <person name="Ng K."/>
            <person name="Yu B."/>
        </authorList>
    </citation>
    <scope>NUCLEOTIDE SEQUENCE</scope>
    <source>
        <strain evidence="1">NM01_1-7b</strain>
    </source>
</reference>
<organism evidence="1 2">
    <name type="scientific">Petralouisia muris</name>
    <dbReference type="NCBI Taxonomy" id="3032872"/>
    <lineage>
        <taxon>Bacteria</taxon>
        <taxon>Bacillati</taxon>
        <taxon>Bacillota</taxon>
        <taxon>Clostridia</taxon>
        <taxon>Lachnospirales</taxon>
        <taxon>Lachnospiraceae</taxon>
        <taxon>Petralouisia</taxon>
    </lineage>
</organism>
<sequence>MNLIQILADIICNTLLDPYVLDRARNRKGAFTRNCGKLPYWTLVKLLLRNSKKTISASLDEFFTELRHISGASISDTRNCSQQAFSKARSGIDHSIFKECFERVLDFLCSRDSLDFHSRFMGVWGRQIIAVDGSKIPLPNRKTLLDKYGSIGRGSSSPTAIASVAFDVLNHRILDARLEPMSVGERTLAIKHMENIKSKARTNLLYTMFVFDRGYASKNLFSFIEDTIHARYLFRLRSKFNTDIDALPVPADRNGINDHILFLDGRKVRVLKFYLPGGTVETLITNDFDLAKELFRQCYFLRWPVEEDCKLVKEKIGLTNFRGYSENSVLQEFWISVLLANLALAIKRETDGIVDSTINQKGNKNKYMTNMNELVGYLSRHIGEYMDADTDTERFGVIRCIFDFAISHLVQDKKGSGESNPRTVPRKVKHHYNNKTTH</sequence>
<evidence type="ECO:0000313" key="1">
    <source>
        <dbReference type="EMBL" id="TGY91107.1"/>
    </source>
</evidence>
<name>A0AC61RQC8_9FIRM</name>
<protein>
    <submittedName>
        <fullName evidence="1">IS4 family transposase</fullName>
    </submittedName>
</protein>
<keyword evidence="2" id="KW-1185">Reference proteome</keyword>
<dbReference type="EMBL" id="SRYA01000070">
    <property type="protein sequence ID" value="TGY91107.1"/>
    <property type="molecule type" value="Genomic_DNA"/>
</dbReference>
<gene>
    <name evidence="1" type="ORF">E5329_22750</name>
</gene>
<evidence type="ECO:0000313" key="2">
    <source>
        <dbReference type="Proteomes" id="UP000304953"/>
    </source>
</evidence>
<dbReference type="Proteomes" id="UP000304953">
    <property type="component" value="Unassembled WGS sequence"/>
</dbReference>
<proteinExistence type="predicted"/>
<comment type="caution">
    <text evidence="1">The sequence shown here is derived from an EMBL/GenBank/DDBJ whole genome shotgun (WGS) entry which is preliminary data.</text>
</comment>
<accession>A0AC61RQC8</accession>